<feature type="transmembrane region" description="Helical" evidence="1">
    <location>
        <begin position="169"/>
        <end position="190"/>
    </location>
</feature>
<feature type="transmembrane region" description="Helical" evidence="1">
    <location>
        <begin position="12"/>
        <end position="28"/>
    </location>
</feature>
<feature type="transmembrane region" description="Helical" evidence="1">
    <location>
        <begin position="272"/>
        <end position="289"/>
    </location>
</feature>
<evidence type="ECO:0000259" key="2">
    <source>
        <dbReference type="Pfam" id="PF01757"/>
    </source>
</evidence>
<feature type="transmembrane region" description="Helical" evidence="1">
    <location>
        <begin position="71"/>
        <end position="91"/>
    </location>
</feature>
<feature type="transmembrane region" description="Helical" evidence="1">
    <location>
        <begin position="233"/>
        <end position="251"/>
    </location>
</feature>
<dbReference type="Pfam" id="PF01757">
    <property type="entry name" value="Acyl_transf_3"/>
    <property type="match status" value="1"/>
</dbReference>
<dbReference type="Proteomes" id="UP000195024">
    <property type="component" value="Unassembled WGS sequence"/>
</dbReference>
<accession>A0A242KXV2</accession>
<reference evidence="3 4" key="1">
    <citation type="submission" date="2017-05" db="EMBL/GenBank/DDBJ databases">
        <title>The Genome Sequence of Enterococcus mundtii 6B1_DIV0119.</title>
        <authorList>
            <consortium name="The Broad Institute Genomics Platform"/>
            <consortium name="The Broad Institute Genomic Center for Infectious Diseases"/>
            <person name="Earl A."/>
            <person name="Manson A."/>
            <person name="Schwartman J."/>
            <person name="Gilmore M."/>
            <person name="Abouelleil A."/>
            <person name="Cao P."/>
            <person name="Chapman S."/>
            <person name="Cusick C."/>
            <person name="Shea T."/>
            <person name="Young S."/>
            <person name="Neafsey D."/>
            <person name="Nusbaum C."/>
            <person name="Birren B."/>
        </authorList>
    </citation>
    <scope>NUCLEOTIDE SEQUENCE [LARGE SCALE GENOMIC DNA]</scope>
    <source>
        <strain evidence="3 4">6B1_DIV0119</strain>
    </source>
</reference>
<evidence type="ECO:0000313" key="3">
    <source>
        <dbReference type="EMBL" id="OTP26400.1"/>
    </source>
</evidence>
<evidence type="ECO:0000313" key="4">
    <source>
        <dbReference type="Proteomes" id="UP000195024"/>
    </source>
</evidence>
<dbReference type="AlphaFoldDB" id="A0A242KXV2"/>
<dbReference type="GO" id="GO:0016747">
    <property type="term" value="F:acyltransferase activity, transferring groups other than amino-acyl groups"/>
    <property type="evidence" value="ECO:0007669"/>
    <property type="project" value="InterPro"/>
</dbReference>
<keyword evidence="1" id="KW-0812">Transmembrane</keyword>
<dbReference type="EMBL" id="NGMS01000001">
    <property type="protein sequence ID" value="OTP26400.1"/>
    <property type="molecule type" value="Genomic_DNA"/>
</dbReference>
<dbReference type="InterPro" id="IPR002656">
    <property type="entry name" value="Acyl_transf_3_dom"/>
</dbReference>
<feature type="transmembrane region" description="Helical" evidence="1">
    <location>
        <begin position="111"/>
        <end position="130"/>
    </location>
</feature>
<name>A0A242KXV2_ENTMU</name>
<keyword evidence="1" id="KW-1133">Transmembrane helix</keyword>
<feature type="domain" description="Acyltransferase 3" evidence="2">
    <location>
        <begin position="5"/>
        <end position="314"/>
    </location>
</feature>
<feature type="transmembrane region" description="Helical" evidence="1">
    <location>
        <begin position="202"/>
        <end position="221"/>
    </location>
</feature>
<gene>
    <name evidence="3" type="ORF">A5802_000111</name>
</gene>
<dbReference type="RefSeq" id="WP_086334349.1">
    <property type="nucleotide sequence ID" value="NZ_NGMS01000001.1"/>
</dbReference>
<organism evidence="3 4">
    <name type="scientific">Enterococcus mundtii</name>
    <dbReference type="NCBI Taxonomy" id="53346"/>
    <lineage>
        <taxon>Bacteria</taxon>
        <taxon>Bacillati</taxon>
        <taxon>Bacillota</taxon>
        <taxon>Bacilli</taxon>
        <taxon>Lactobacillales</taxon>
        <taxon>Enterococcaceae</taxon>
        <taxon>Enterococcus</taxon>
    </lineage>
</organism>
<feature type="transmembrane region" description="Helical" evidence="1">
    <location>
        <begin position="301"/>
        <end position="318"/>
    </location>
</feature>
<evidence type="ECO:0000256" key="1">
    <source>
        <dbReference type="SAM" id="Phobius"/>
    </source>
</evidence>
<proteinExistence type="predicted"/>
<protein>
    <recommendedName>
        <fullName evidence="2">Acyltransferase 3 domain-containing protein</fullName>
    </recommendedName>
</protein>
<sequence length="329" mass="39164">MRDLKVDTLRAVAILSILLAHSGVKYFIFNLRSFDVPLMAFCLGISYYYSSKNTSYFNYIKKRIKRLLLPTFLFLIILFDLFYIIDFLLNIPYQFDFNYIIHSFYMDTSYGYGWIMRTFFLICLIIPFFYKLGEKVSKVQSMIFIFFFLIVIQYFLIRLGSFIPKGGQYYYEQMLLIPFGYCPIVFLGIIAKKINVKNGIKISFIMFFSLIISLYAYGFSGFNTFKYPPEAPYIFYGTMCSIVLWLLTQLFEFRNPKVINCIVFLSKNSQKIYFVHVLYIFIYEFYLSNTLQILNKWEFNYIYLLVTTLLTVFIINIIKIPKIIDKICS</sequence>
<comment type="caution">
    <text evidence="3">The sequence shown here is derived from an EMBL/GenBank/DDBJ whole genome shotgun (WGS) entry which is preliminary data.</text>
</comment>
<feature type="transmembrane region" description="Helical" evidence="1">
    <location>
        <begin position="142"/>
        <end position="163"/>
    </location>
</feature>
<feature type="transmembrane region" description="Helical" evidence="1">
    <location>
        <begin position="34"/>
        <end position="50"/>
    </location>
</feature>
<keyword evidence="1" id="KW-0472">Membrane</keyword>